<dbReference type="Proteomes" id="UP000297475">
    <property type="component" value="Unassembled WGS sequence"/>
</dbReference>
<reference evidence="3 4" key="1">
    <citation type="submission" date="2019-04" db="EMBL/GenBank/DDBJ databases">
        <title>Natronospirillum operosus gen. nov., sp. nov., a haloalkaliphilic satellite isolated from decaying biomass of laboratory culture of cyanobacterium Geitlerinema sp. and proposal of Natronospirillaceae fam. nov. and Saccharospirillaceae fam. nov.</title>
        <authorList>
            <person name="Kevbrin V."/>
            <person name="Boltyanskaya Y."/>
            <person name="Koziaeva V."/>
            <person name="Grouzdev D.S."/>
            <person name="Park M."/>
            <person name="Cho J."/>
        </authorList>
    </citation>
    <scope>NUCLEOTIDE SEQUENCE [LARGE SCALE GENOMIC DNA]</scope>
    <source>
        <strain evidence="3 4">G-116</strain>
    </source>
</reference>
<accession>A0A4Z0W5L0</accession>
<dbReference type="InterPro" id="IPR012347">
    <property type="entry name" value="Ferritin-like"/>
</dbReference>
<dbReference type="AlphaFoldDB" id="A0A4Z0W5L0"/>
<evidence type="ECO:0000259" key="2">
    <source>
        <dbReference type="Pfam" id="PF03713"/>
    </source>
</evidence>
<feature type="domain" description="DUF305" evidence="2">
    <location>
        <begin position="99"/>
        <end position="242"/>
    </location>
</feature>
<dbReference type="PROSITE" id="PS51257">
    <property type="entry name" value="PROKAR_LIPOPROTEIN"/>
    <property type="match status" value="1"/>
</dbReference>
<dbReference type="EMBL" id="SRMF01000018">
    <property type="protein sequence ID" value="TGG89974.1"/>
    <property type="molecule type" value="Genomic_DNA"/>
</dbReference>
<dbReference type="InterPro" id="IPR005183">
    <property type="entry name" value="DUF305_CopM-like"/>
</dbReference>
<dbReference type="RefSeq" id="WP_135485052.1">
    <property type="nucleotide sequence ID" value="NZ_SRMF01000018.1"/>
</dbReference>
<gene>
    <name evidence="3" type="ORF">E4656_19750</name>
</gene>
<dbReference type="Gene3D" id="1.20.1260.10">
    <property type="match status" value="2"/>
</dbReference>
<evidence type="ECO:0000313" key="3">
    <source>
        <dbReference type="EMBL" id="TGG89974.1"/>
    </source>
</evidence>
<feature type="signal peptide" evidence="1">
    <location>
        <begin position="1"/>
        <end position="22"/>
    </location>
</feature>
<dbReference type="Pfam" id="PF03713">
    <property type="entry name" value="DUF305"/>
    <property type="match status" value="1"/>
</dbReference>
<protein>
    <submittedName>
        <fullName evidence="3">DUF305 domain-containing protein</fullName>
    </submittedName>
</protein>
<evidence type="ECO:0000313" key="4">
    <source>
        <dbReference type="Proteomes" id="UP000297475"/>
    </source>
</evidence>
<feature type="chain" id="PRO_5021399403" evidence="1">
    <location>
        <begin position="23"/>
        <end position="244"/>
    </location>
</feature>
<keyword evidence="1" id="KW-0732">Signal</keyword>
<comment type="caution">
    <text evidence="3">The sequence shown here is derived from an EMBL/GenBank/DDBJ whole genome shotgun (WGS) entry which is preliminary data.</text>
</comment>
<name>A0A4Z0W5L0_9GAMM</name>
<dbReference type="PANTHER" id="PTHR36933">
    <property type="entry name" value="SLL0788 PROTEIN"/>
    <property type="match status" value="1"/>
</dbReference>
<proteinExistence type="predicted"/>
<dbReference type="OrthoDB" id="517560at2"/>
<sequence>MKTTIRTIAALGLLTASTAALAGCSHPHHGDRHDEHAGPGMMMQHGGHMMMHNRMSSSHGRHEGMHGNVHQMGENHPFMHDHQRMMDDMHSMELTGDADYDFVRGMIPHHQGAIDMAETLLAEGTDPDLLALAEEIIQAQETEIAEMEAWLAAYGDPRPSSHAADIRSGYERANSRMMRDMMVEATGDIDRDFVLGMIPHHEAAIDMAYILLRYSEDTELRTLAEAVIREQEREIRDMRAWLAQ</sequence>
<dbReference type="PANTHER" id="PTHR36933:SF1">
    <property type="entry name" value="SLL0788 PROTEIN"/>
    <property type="match status" value="1"/>
</dbReference>
<keyword evidence="4" id="KW-1185">Reference proteome</keyword>
<evidence type="ECO:0000256" key="1">
    <source>
        <dbReference type="SAM" id="SignalP"/>
    </source>
</evidence>
<organism evidence="3 4">
    <name type="scientific">Natronospirillum operosum</name>
    <dbReference type="NCBI Taxonomy" id="2759953"/>
    <lineage>
        <taxon>Bacteria</taxon>
        <taxon>Pseudomonadati</taxon>
        <taxon>Pseudomonadota</taxon>
        <taxon>Gammaproteobacteria</taxon>
        <taxon>Oceanospirillales</taxon>
        <taxon>Natronospirillaceae</taxon>
        <taxon>Natronospirillum</taxon>
    </lineage>
</organism>